<dbReference type="InterPro" id="IPR054129">
    <property type="entry name" value="DesT_TetR_C"/>
</dbReference>
<dbReference type="Gene3D" id="1.10.10.60">
    <property type="entry name" value="Homeodomain-like"/>
    <property type="match status" value="1"/>
</dbReference>
<dbReference type="InterPro" id="IPR009057">
    <property type="entry name" value="Homeodomain-like_sf"/>
</dbReference>
<evidence type="ECO:0000256" key="1">
    <source>
        <dbReference type="ARBA" id="ARBA00023015"/>
    </source>
</evidence>
<dbReference type="AlphaFoldDB" id="A0A2K9LI51"/>
<keyword evidence="7" id="KW-1185">Reference proteome</keyword>
<dbReference type="GO" id="GO:0003677">
    <property type="term" value="F:DNA binding"/>
    <property type="evidence" value="ECO:0007669"/>
    <property type="project" value="UniProtKB-UniRule"/>
</dbReference>
<keyword evidence="2 4" id="KW-0238">DNA-binding</keyword>
<gene>
    <name evidence="6" type="ORF">Kalk_05125</name>
</gene>
<evidence type="ECO:0000259" key="5">
    <source>
        <dbReference type="PROSITE" id="PS50977"/>
    </source>
</evidence>
<dbReference type="PANTHER" id="PTHR47752">
    <property type="entry name" value="HTH-TYPE TRANSCRIPTIONAL REPRESSOR FABR"/>
    <property type="match status" value="1"/>
</dbReference>
<dbReference type="Pfam" id="PF00440">
    <property type="entry name" value="TetR_N"/>
    <property type="match status" value="1"/>
</dbReference>
<evidence type="ECO:0000256" key="4">
    <source>
        <dbReference type="PROSITE-ProRule" id="PRU00335"/>
    </source>
</evidence>
<dbReference type="RefSeq" id="WP_101893179.1">
    <property type="nucleotide sequence ID" value="NZ_CP022684.1"/>
</dbReference>
<protein>
    <recommendedName>
        <fullName evidence="5">HTH tetR-type domain-containing protein</fullName>
    </recommendedName>
</protein>
<evidence type="ECO:0000256" key="3">
    <source>
        <dbReference type="ARBA" id="ARBA00023163"/>
    </source>
</evidence>
<dbReference type="Pfam" id="PF21943">
    <property type="entry name" value="TetR_C_46"/>
    <property type="match status" value="1"/>
</dbReference>
<keyword evidence="3" id="KW-0804">Transcription</keyword>
<dbReference type="PANTHER" id="PTHR47752:SF1">
    <property type="entry name" value="HTH-TYPE TRANSCRIPTIONAL REPRESSOR FABR"/>
    <property type="match status" value="1"/>
</dbReference>
<dbReference type="InterPro" id="IPR050692">
    <property type="entry name" value="HTH_transcr_repressor_FabR"/>
</dbReference>
<keyword evidence="1" id="KW-0805">Transcription regulation</keyword>
<reference evidence="7" key="1">
    <citation type="submission" date="2017-08" db="EMBL/GenBank/DDBJ databases">
        <title>Direct submision.</title>
        <authorList>
            <person name="Kim S.-J."/>
            <person name="Rhee S.-K."/>
        </authorList>
    </citation>
    <scope>NUCLEOTIDE SEQUENCE [LARGE SCALE GENOMIC DNA]</scope>
    <source>
        <strain evidence="7">GI5</strain>
    </source>
</reference>
<feature type="DNA-binding region" description="H-T-H motif" evidence="4">
    <location>
        <begin position="33"/>
        <end position="52"/>
    </location>
</feature>
<evidence type="ECO:0000256" key="2">
    <source>
        <dbReference type="ARBA" id="ARBA00023125"/>
    </source>
</evidence>
<evidence type="ECO:0000313" key="6">
    <source>
        <dbReference type="EMBL" id="AUM11841.1"/>
    </source>
</evidence>
<dbReference type="EMBL" id="CP022684">
    <property type="protein sequence ID" value="AUM11841.1"/>
    <property type="molecule type" value="Genomic_DNA"/>
</dbReference>
<accession>A0A2K9LI51</accession>
<evidence type="ECO:0000313" key="7">
    <source>
        <dbReference type="Proteomes" id="UP000235116"/>
    </source>
</evidence>
<dbReference type="PROSITE" id="PS50977">
    <property type="entry name" value="HTH_TETR_2"/>
    <property type="match status" value="1"/>
</dbReference>
<organism evidence="6 7">
    <name type="scientific">Ketobacter alkanivorans</name>
    <dbReference type="NCBI Taxonomy" id="1917421"/>
    <lineage>
        <taxon>Bacteria</taxon>
        <taxon>Pseudomonadati</taxon>
        <taxon>Pseudomonadota</taxon>
        <taxon>Gammaproteobacteria</taxon>
        <taxon>Pseudomonadales</taxon>
        <taxon>Ketobacteraceae</taxon>
        <taxon>Ketobacter</taxon>
    </lineage>
</organism>
<dbReference type="Proteomes" id="UP000235116">
    <property type="component" value="Chromosome"/>
</dbReference>
<sequence length="208" mass="23869">MNNRQERKLLTRQSLMNAALQWVEEGQHFSSLSIREVAKRAGVVPTAFYRHFKDLDDLALNLVDELSLVLRQLMREVRQNRINPTHIIHDSVKQYCQYVVSQRVFFLFMCQSMTGGTPLVRQAVRSELQYFAKELVADLQRFNLLPHLDPAMMDNLADLTISVVAFATIQLLDLADVSSQAKADFEARLTRQLQLVYVGASSWKTTKP</sequence>
<dbReference type="OrthoDB" id="8617654at2"/>
<dbReference type="Gene3D" id="1.10.357.10">
    <property type="entry name" value="Tetracycline Repressor, domain 2"/>
    <property type="match status" value="1"/>
</dbReference>
<dbReference type="InterPro" id="IPR001647">
    <property type="entry name" value="HTH_TetR"/>
</dbReference>
<dbReference type="KEGG" id="kak:Kalk_05125"/>
<name>A0A2K9LI51_9GAMM</name>
<feature type="domain" description="HTH tetR-type" evidence="5">
    <location>
        <begin position="9"/>
        <end position="70"/>
    </location>
</feature>
<proteinExistence type="predicted"/>
<dbReference type="SUPFAM" id="SSF46689">
    <property type="entry name" value="Homeodomain-like"/>
    <property type="match status" value="1"/>
</dbReference>